<sequence length="247" mass="27651">MTGRRHFDSLALKHADAALNAIKSPAAVSTRLPPLSRALDTLPSHTLLTPFCPPNVSLVHPAALLLRFLNSLRRNQPGIFRASLVQRRLDAPPTPIQTIVMCALLTPSRSRHNRKTGSSRWNAQYCINFDLILISIKFNFSFFCDATGRDSREASNTRPAFANPSSSRWEHASLRLGFNDITFPVLPGNGHESREKFRISTYLLETNTTFECTSQIDMLTVSNSCIMPANFFCVDPHLISFTEMPTF</sequence>
<evidence type="ECO:0000313" key="1">
    <source>
        <dbReference type="EMBL" id="KAK6991930.1"/>
    </source>
</evidence>
<name>A0AAV9ZT76_9AGAR</name>
<accession>A0AAV9ZT76</accession>
<evidence type="ECO:0000313" key="2">
    <source>
        <dbReference type="Proteomes" id="UP001362999"/>
    </source>
</evidence>
<proteinExistence type="predicted"/>
<keyword evidence="2" id="KW-1185">Reference proteome</keyword>
<dbReference type="AlphaFoldDB" id="A0AAV9ZT76"/>
<organism evidence="1 2">
    <name type="scientific">Favolaschia claudopus</name>
    <dbReference type="NCBI Taxonomy" id="2862362"/>
    <lineage>
        <taxon>Eukaryota</taxon>
        <taxon>Fungi</taxon>
        <taxon>Dikarya</taxon>
        <taxon>Basidiomycota</taxon>
        <taxon>Agaricomycotina</taxon>
        <taxon>Agaricomycetes</taxon>
        <taxon>Agaricomycetidae</taxon>
        <taxon>Agaricales</taxon>
        <taxon>Marasmiineae</taxon>
        <taxon>Mycenaceae</taxon>
        <taxon>Favolaschia</taxon>
    </lineage>
</organism>
<dbReference type="EMBL" id="JAWWNJ010000115">
    <property type="protein sequence ID" value="KAK6991930.1"/>
    <property type="molecule type" value="Genomic_DNA"/>
</dbReference>
<protein>
    <submittedName>
        <fullName evidence="1">Uncharacterized protein</fullName>
    </submittedName>
</protein>
<comment type="caution">
    <text evidence="1">The sequence shown here is derived from an EMBL/GenBank/DDBJ whole genome shotgun (WGS) entry which is preliminary data.</text>
</comment>
<reference evidence="1 2" key="1">
    <citation type="journal article" date="2024" name="J Genomics">
        <title>Draft genome sequencing and assembly of Favolaschia claudopus CIRM-BRFM 2984 isolated from oak limbs.</title>
        <authorList>
            <person name="Navarro D."/>
            <person name="Drula E."/>
            <person name="Chaduli D."/>
            <person name="Cazenave R."/>
            <person name="Ahrendt S."/>
            <person name="Wang J."/>
            <person name="Lipzen A."/>
            <person name="Daum C."/>
            <person name="Barry K."/>
            <person name="Grigoriev I.V."/>
            <person name="Favel A."/>
            <person name="Rosso M.N."/>
            <person name="Martin F."/>
        </authorList>
    </citation>
    <scope>NUCLEOTIDE SEQUENCE [LARGE SCALE GENOMIC DNA]</scope>
    <source>
        <strain evidence="1 2">CIRM-BRFM 2984</strain>
    </source>
</reference>
<dbReference type="Proteomes" id="UP001362999">
    <property type="component" value="Unassembled WGS sequence"/>
</dbReference>
<gene>
    <name evidence="1" type="ORF">R3P38DRAFT_2803610</name>
</gene>